<feature type="domain" description="Phage conserved hypothetical protein C-terminal" evidence="1">
    <location>
        <begin position="143"/>
        <end position="214"/>
    </location>
</feature>
<dbReference type="InterPro" id="IPR011741">
    <property type="entry name" value="Phg_2220_C"/>
</dbReference>
<dbReference type="RefSeq" id="WP_098902854.1">
    <property type="nucleotide sequence ID" value="NZ_NVNL01000117.1"/>
</dbReference>
<evidence type="ECO:0000259" key="1">
    <source>
        <dbReference type="Pfam" id="PF09524"/>
    </source>
</evidence>
<dbReference type="Proteomes" id="UP000220702">
    <property type="component" value="Unassembled WGS sequence"/>
</dbReference>
<dbReference type="AlphaFoldDB" id="A0A9X6Y756"/>
<dbReference type="Pfam" id="PF09524">
    <property type="entry name" value="Phg_2220_C"/>
    <property type="match status" value="1"/>
</dbReference>
<accession>A0A9X6Y756</accession>
<sequence length="260" mass="29993">MGIYRVIKDGNYTTINNTGLRDRQLSWKAKGILAYLLSLPDDWKVYMTEIINHATDGKDSFNNGMKELKNRGYVKRFPIKGEDGKIKEWETLIYEVPQTDYPVMENPQVEKPLVDNPPLLSTNDLLSTDSKLNTDSNKYIVEIVTYLNSVCGTKYKTDSEATAKFIQGRLKDFSVEDLKRVIDVKHDEWTGTSQAKYLRPQTLFNKTNFEGYLQQWELWKNGKTRGYNARSYETSGGYAQEKARRRIEPTDNRGFAKTIG</sequence>
<reference evidence="2 3" key="1">
    <citation type="submission" date="2017-09" db="EMBL/GenBank/DDBJ databases">
        <title>Large-scale bioinformatics analysis of Bacillus genomes uncovers conserved roles of natural products in bacterial physiology.</title>
        <authorList>
            <consortium name="Agbiome Team Llc"/>
            <person name="Bleich R.M."/>
            <person name="Grubbs K.J."/>
            <person name="Santa Maria K.C."/>
            <person name="Allen S.E."/>
            <person name="Farag S."/>
            <person name="Shank E.A."/>
            <person name="Bowers A."/>
        </authorList>
    </citation>
    <scope>NUCLEOTIDE SEQUENCE [LARGE SCALE GENOMIC DNA]</scope>
    <source>
        <strain evidence="2 3">AFS089089</strain>
    </source>
</reference>
<comment type="caution">
    <text evidence="2">The sequence shown here is derived from an EMBL/GenBank/DDBJ whole genome shotgun (WGS) entry which is preliminary data.</text>
</comment>
<evidence type="ECO:0000313" key="2">
    <source>
        <dbReference type="EMBL" id="PEA85893.1"/>
    </source>
</evidence>
<organism evidence="2 3">
    <name type="scientific">Bacillus thuringiensis</name>
    <dbReference type="NCBI Taxonomy" id="1428"/>
    <lineage>
        <taxon>Bacteria</taxon>
        <taxon>Bacillati</taxon>
        <taxon>Bacillota</taxon>
        <taxon>Bacilli</taxon>
        <taxon>Bacillales</taxon>
        <taxon>Bacillaceae</taxon>
        <taxon>Bacillus</taxon>
        <taxon>Bacillus cereus group</taxon>
    </lineage>
</organism>
<protein>
    <submittedName>
        <fullName evidence="2">Phage replication protein</fullName>
    </submittedName>
</protein>
<gene>
    <name evidence="2" type="ORF">CON71_33055</name>
</gene>
<dbReference type="PANTHER" id="PTHR37293:SF9">
    <property type="entry name" value="PHI ETA ORF 22-LIKE PROTEIN"/>
    <property type="match status" value="1"/>
</dbReference>
<dbReference type="EMBL" id="NVNL01000117">
    <property type="protein sequence ID" value="PEA85893.1"/>
    <property type="molecule type" value="Genomic_DNA"/>
</dbReference>
<dbReference type="NCBIfam" id="TIGR02220">
    <property type="entry name" value="phg_TIGR02220"/>
    <property type="match status" value="1"/>
</dbReference>
<name>A0A9X6Y756_BACTU</name>
<dbReference type="PANTHER" id="PTHR37293">
    <property type="entry name" value="PHAGE REPLICATION PROTEIN-RELATED"/>
    <property type="match status" value="1"/>
</dbReference>
<dbReference type="InterPro" id="IPR053162">
    <property type="entry name" value="DnaD"/>
</dbReference>
<evidence type="ECO:0000313" key="3">
    <source>
        <dbReference type="Proteomes" id="UP000220702"/>
    </source>
</evidence>
<proteinExistence type="predicted"/>